<dbReference type="RefSeq" id="WP_306384730.1">
    <property type="nucleotide sequence ID" value="NZ_JASAYN010000006.1"/>
</dbReference>
<dbReference type="AlphaFoldDB" id="A0AAJ6P112"/>
<proteinExistence type="predicted"/>
<name>A0AAJ6P112_9PAST</name>
<dbReference type="EMBL" id="JASAYQ010000011">
    <property type="protein sequence ID" value="MDP8173145.1"/>
    <property type="molecule type" value="Genomic_DNA"/>
</dbReference>
<comment type="caution">
    <text evidence="1">The sequence shown here is derived from an EMBL/GenBank/DDBJ whole genome shotgun (WGS) entry which is preliminary data.</text>
</comment>
<evidence type="ECO:0000313" key="2">
    <source>
        <dbReference type="Proteomes" id="UP001236239"/>
    </source>
</evidence>
<reference evidence="1" key="1">
    <citation type="journal article" date="2023" name="Front. Microbiol.">
        <title>Phylogeography and host specificity of Pasteurellaceae pathogenic to sea-farmed fish in the north-east Atlantic.</title>
        <authorList>
            <person name="Gulla S."/>
            <person name="Colquhoun D.J."/>
            <person name="Olsen A.B."/>
            <person name="Spilsberg B."/>
            <person name="Lagesen K."/>
            <person name="Aakesson C.P."/>
            <person name="Strom S."/>
            <person name="Manji F."/>
            <person name="Birkbeck T.H."/>
            <person name="Nilsen H.K."/>
        </authorList>
    </citation>
    <scope>NUCLEOTIDE SEQUENCE</scope>
    <source>
        <strain evidence="1">TW16_20</strain>
    </source>
</reference>
<sequence>MKQFEIGKTYYARSACNYNCIFEITILKRTAKTVTIFDDADQCERRVKIHKDESGEYITPYNYSMAPLFRPQSNKKPQKLY</sequence>
<organism evidence="1 2">
    <name type="scientific">Phocoenobacter skyensis</name>
    <dbReference type="NCBI Taxonomy" id="97481"/>
    <lineage>
        <taxon>Bacteria</taxon>
        <taxon>Pseudomonadati</taxon>
        <taxon>Pseudomonadota</taxon>
        <taxon>Gammaproteobacteria</taxon>
        <taxon>Pasteurellales</taxon>
        <taxon>Pasteurellaceae</taxon>
        <taxon>Phocoenobacter</taxon>
    </lineage>
</organism>
<evidence type="ECO:0000313" key="1">
    <source>
        <dbReference type="EMBL" id="MDP8173145.1"/>
    </source>
</evidence>
<dbReference type="Proteomes" id="UP001236239">
    <property type="component" value="Unassembled WGS sequence"/>
</dbReference>
<protein>
    <submittedName>
        <fullName evidence="1">Uncharacterized protein</fullName>
    </submittedName>
</protein>
<accession>A0AAJ6P112</accession>
<gene>
    <name evidence="1" type="ORF">QJU93_07215</name>
</gene>